<dbReference type="GO" id="GO:0016747">
    <property type="term" value="F:acyltransferase activity, transferring groups other than amino-acyl groups"/>
    <property type="evidence" value="ECO:0007669"/>
    <property type="project" value="InterPro"/>
</dbReference>
<gene>
    <name evidence="2" type="ORF">SAMN04487950_1189</name>
</gene>
<dbReference type="Pfam" id="PF13302">
    <property type="entry name" value="Acetyltransf_3"/>
    <property type="match status" value="1"/>
</dbReference>
<organism evidence="2 3">
    <name type="scientific">Halogranum rubrum</name>
    <dbReference type="NCBI Taxonomy" id="553466"/>
    <lineage>
        <taxon>Archaea</taxon>
        <taxon>Methanobacteriati</taxon>
        <taxon>Methanobacteriota</taxon>
        <taxon>Stenosarchaea group</taxon>
        <taxon>Halobacteria</taxon>
        <taxon>Halobacteriales</taxon>
        <taxon>Haloferacaceae</taxon>
    </lineage>
</organism>
<keyword evidence="2" id="KW-0808">Transferase</keyword>
<protein>
    <submittedName>
        <fullName evidence="2">Protein N-acetyltransferase, RimJ/RimL family</fullName>
    </submittedName>
</protein>
<evidence type="ECO:0000259" key="1">
    <source>
        <dbReference type="PROSITE" id="PS51186"/>
    </source>
</evidence>
<evidence type="ECO:0000313" key="2">
    <source>
        <dbReference type="EMBL" id="SFK80697.1"/>
    </source>
</evidence>
<dbReference type="SUPFAM" id="SSF55729">
    <property type="entry name" value="Acyl-CoA N-acyltransferases (Nat)"/>
    <property type="match status" value="1"/>
</dbReference>
<dbReference type="PROSITE" id="PS51186">
    <property type="entry name" value="GNAT"/>
    <property type="match status" value="1"/>
</dbReference>
<reference evidence="3" key="1">
    <citation type="submission" date="2016-10" db="EMBL/GenBank/DDBJ databases">
        <authorList>
            <person name="Varghese N."/>
            <person name="Submissions S."/>
        </authorList>
    </citation>
    <scope>NUCLEOTIDE SEQUENCE [LARGE SCALE GENOMIC DNA]</scope>
    <source>
        <strain evidence="3">CGMCC 1.7738</strain>
    </source>
</reference>
<dbReference type="PANTHER" id="PTHR43792">
    <property type="entry name" value="GNAT FAMILY, PUTATIVE (AFU_ORTHOLOGUE AFUA_3G00765)-RELATED-RELATED"/>
    <property type="match status" value="1"/>
</dbReference>
<dbReference type="AlphaFoldDB" id="A0A1I4CK72"/>
<dbReference type="InterPro" id="IPR016181">
    <property type="entry name" value="Acyl_CoA_acyltransferase"/>
</dbReference>
<dbReference type="InterPro" id="IPR000182">
    <property type="entry name" value="GNAT_dom"/>
</dbReference>
<dbReference type="Proteomes" id="UP000199607">
    <property type="component" value="Unassembled WGS sequence"/>
</dbReference>
<dbReference type="STRING" id="553466.SAMN04487950_1189"/>
<accession>A0A1I4CK72</accession>
<dbReference type="EMBL" id="FOTC01000001">
    <property type="protein sequence ID" value="SFK80697.1"/>
    <property type="molecule type" value="Genomic_DNA"/>
</dbReference>
<feature type="domain" description="N-acetyltransferase" evidence="1">
    <location>
        <begin position="33"/>
        <end position="191"/>
    </location>
</feature>
<dbReference type="InterPro" id="IPR051531">
    <property type="entry name" value="N-acetyltransferase"/>
</dbReference>
<dbReference type="Gene3D" id="3.40.630.30">
    <property type="match status" value="1"/>
</dbReference>
<name>A0A1I4CK72_9EURY</name>
<evidence type="ECO:0000313" key="3">
    <source>
        <dbReference type="Proteomes" id="UP000199607"/>
    </source>
</evidence>
<keyword evidence="3" id="KW-1185">Reference proteome</keyword>
<proteinExistence type="predicted"/>
<sequence length="226" mass="25731">MTTDTRSLFPFAIETDRLRLQRCTTVLDPRDAYEYWGESDTIEEETRFLGWGRHATPKASHDALDSFKRGWDDGSKAIYAVTPHDGEPDAGEFAGTAMLFPDWESQSASLGIWLRKRFWGRGYAGERAAALLQLVFDRLDLDVVVVEHEPDNDQSRRAIEKYVDRFGGRFDGTLRNWMTGDDGPVDICRYSISHAEWRDAVGDEREATFVETAQSDCGNSQKRAHE</sequence>